<protein>
    <recommendedName>
        <fullName evidence="4">DUF2809 domain-containing protein</fullName>
    </recommendedName>
</protein>
<name>A0A9Q1ZEX1_CLOBO</name>
<feature type="transmembrane region" description="Helical" evidence="1">
    <location>
        <begin position="64"/>
        <end position="82"/>
    </location>
</feature>
<sequence length="132" mass="15581">MKEFKRNRFIYGILTLGVMILGLFSKKINNVMTYIFRIYLGDSLWALMIFFGMAFIFRSMKTKKITLISLSFCYIIEISQLYHASWIDSIRKTTMGGLILGYVFSWRDLIAYAMGILVGVWIELLIYKKRMR</sequence>
<keyword evidence="1" id="KW-0812">Transmembrane</keyword>
<organism evidence="2 3">
    <name type="scientific">Clostridium botulinum</name>
    <dbReference type="NCBI Taxonomy" id="1491"/>
    <lineage>
        <taxon>Bacteria</taxon>
        <taxon>Bacillati</taxon>
        <taxon>Bacillota</taxon>
        <taxon>Clostridia</taxon>
        <taxon>Eubacteriales</taxon>
        <taxon>Clostridiaceae</taxon>
        <taxon>Clostridium</taxon>
    </lineage>
</organism>
<keyword evidence="1" id="KW-1133">Transmembrane helix</keyword>
<evidence type="ECO:0000256" key="1">
    <source>
        <dbReference type="SAM" id="Phobius"/>
    </source>
</evidence>
<dbReference type="Pfam" id="PF10990">
    <property type="entry name" value="DUF2809"/>
    <property type="match status" value="1"/>
</dbReference>
<feature type="transmembrane region" description="Helical" evidence="1">
    <location>
        <begin position="34"/>
        <end position="57"/>
    </location>
</feature>
<comment type="caution">
    <text evidence="2">The sequence shown here is derived from an EMBL/GenBank/DDBJ whole genome shotgun (WGS) entry which is preliminary data.</text>
</comment>
<evidence type="ECO:0000313" key="3">
    <source>
        <dbReference type="Proteomes" id="UP000037540"/>
    </source>
</evidence>
<dbReference type="Proteomes" id="UP000037540">
    <property type="component" value="Unassembled WGS sequence"/>
</dbReference>
<proteinExistence type="predicted"/>
<reference evidence="2 3" key="1">
    <citation type="submission" date="2015-07" db="EMBL/GenBank/DDBJ databases">
        <title>Draft genome sequences of 17 French Clostridium botulinum group III.</title>
        <authorList>
            <person name="Woudstra C."/>
            <person name="Le Marechal C."/>
            <person name="Souillard R."/>
            <person name="Bayon-Auboyer M.-H."/>
            <person name="Dessouter D."/>
            <person name="Fach P."/>
        </authorList>
    </citation>
    <scope>NUCLEOTIDE SEQUENCE [LARGE SCALE GENOMIC DNA]</scope>
    <source>
        <strain evidence="2 3">12LNRI-CD</strain>
    </source>
</reference>
<gene>
    <name evidence="2" type="ORF">ADU74_03740</name>
</gene>
<evidence type="ECO:0008006" key="4">
    <source>
        <dbReference type="Google" id="ProtNLM"/>
    </source>
</evidence>
<keyword evidence="1" id="KW-0472">Membrane</keyword>
<accession>A0A9Q1ZEX1</accession>
<dbReference type="EMBL" id="LGVR01000015">
    <property type="protein sequence ID" value="KOA89559.1"/>
    <property type="molecule type" value="Genomic_DNA"/>
</dbReference>
<feature type="transmembrane region" description="Helical" evidence="1">
    <location>
        <begin position="9"/>
        <end position="28"/>
    </location>
</feature>
<dbReference type="AlphaFoldDB" id="A0A9Q1ZEX1"/>
<dbReference type="RefSeq" id="WP_013725978.1">
    <property type="nucleotide sequence ID" value="NZ_LGVO01000041.1"/>
</dbReference>
<dbReference type="InterPro" id="IPR021257">
    <property type="entry name" value="DUF2809"/>
</dbReference>
<feature type="transmembrane region" description="Helical" evidence="1">
    <location>
        <begin position="109"/>
        <end position="127"/>
    </location>
</feature>
<evidence type="ECO:0000313" key="2">
    <source>
        <dbReference type="EMBL" id="KOA89559.1"/>
    </source>
</evidence>